<dbReference type="InterPro" id="IPR013785">
    <property type="entry name" value="Aldolase_TIM"/>
</dbReference>
<dbReference type="InterPro" id="IPR005930">
    <property type="entry name" value="Pyruv_COase"/>
</dbReference>
<keyword evidence="8 11" id="KW-0067">ATP-binding</keyword>
<feature type="binding site" evidence="13">
    <location>
        <position position="620"/>
    </location>
    <ligand>
        <name>substrate</name>
    </ligand>
</feature>
<dbReference type="Gene3D" id="2.40.50.100">
    <property type="match status" value="1"/>
</dbReference>
<dbReference type="GO" id="GO:0005737">
    <property type="term" value="C:cytoplasm"/>
    <property type="evidence" value="ECO:0007669"/>
    <property type="project" value="TreeGrafter"/>
</dbReference>
<evidence type="ECO:0000256" key="8">
    <source>
        <dbReference type="ARBA" id="ARBA00022840"/>
    </source>
</evidence>
<feature type="domain" description="ATP-grasp" evidence="17">
    <location>
        <begin position="127"/>
        <end position="325"/>
    </location>
</feature>
<dbReference type="AlphaFoldDB" id="A0A2G6MSA0"/>
<dbReference type="SUPFAM" id="SSF51246">
    <property type="entry name" value="Rudiment single hybrid motif"/>
    <property type="match status" value="1"/>
</dbReference>
<evidence type="ECO:0000256" key="3">
    <source>
        <dbReference type="ARBA" id="ARBA00013057"/>
    </source>
</evidence>
<feature type="binding site" evidence="14">
    <location>
        <position position="548"/>
    </location>
    <ligand>
        <name>Mn(2+)</name>
        <dbReference type="ChEBI" id="CHEBI:29035"/>
    </ligand>
</feature>
<feature type="domain" description="Biotin carboxylation" evidence="18">
    <location>
        <begin position="7"/>
        <end position="461"/>
    </location>
</feature>
<dbReference type="SUPFAM" id="SSF51230">
    <property type="entry name" value="Single hybrid motif"/>
    <property type="match status" value="1"/>
</dbReference>
<dbReference type="Gene3D" id="3.10.600.10">
    <property type="entry name" value="pyruvate carboxylase f1077a mutant domain"/>
    <property type="match status" value="1"/>
</dbReference>
<evidence type="ECO:0000256" key="13">
    <source>
        <dbReference type="PIRSR" id="PIRSR001594-2"/>
    </source>
</evidence>
<dbReference type="GO" id="GO:0006094">
    <property type="term" value="P:gluconeogenesis"/>
    <property type="evidence" value="ECO:0007669"/>
    <property type="project" value="UniProtKB-UniPathway"/>
</dbReference>
<sequence length="1155" mass="127591">MGVMGKKIKRLLIANRSEIAIRVTRAAHELGIDTIAVYSQEDRFALHRFKAGESYLIGEGKGPIEAYLDIDGIIEIAKQTNADAIHPGYGFLAEKPEFAEACAQAGIIFVGPSPDVMRKLGNKVSARKVAVDAGAPVVPASDPLPYDDNKVIEIAEQIGYPIMLKASWGGGGRGMRAVESTKELLEQVDAARKESKAAFGSDEVYIEKLVRRARHLEVQVLGDSQGNIIHLFERDCSVQRRNQKVVERAPATFLSDEKRQELCNAGLAIAKTVGYENAGTVEFLMDMDSEALYFMEVNPRIQVEHTVTEEVTGVDIVKSQLRIAQGMLIGTEESHIPNQEDVTLSGHAIQCRITTEDPENNFIPDYGRITAYRAAAGFGIRLDGGTAYAGAIVTRHFDSLLSKVTAWGANPEEARLRMNRALTEIRILGVATNLQFLEGLISHPTFINAEYTTKFIDETKELFTFTKRRDRATRLLSFLGDVIINENEDVRNRPVPAAHVRQPTVPKHSLDQVQPGLKQLLDKEGPQAVAQWIKAQDKLLITDKTMRDAHQSLLATRVRSFDLLNIAPTYAALLPDMFSVECWGGATFDVAMRFLKECPWERLQKLRAAMPNLLTQMLLRASNGVGYTNYPDNVITYFVKQAADAGMDIFRVFDSLNWVENMRLAMDAVLENNKICEASICYTGDILDPNRTKYSLKYYVDMAKELEKAGAHILAIKDMAGLLKPAAAKVLVEALKNEIGLPIHLHSHDTSGIAGATLLAAADAGVDVIDCAIDSMSGLTSHPNLGSIAAALKNTPRDTGLDLNSLALVSTYWEKVRQMYVGFESEFHSGTSEVYLHEMPGGQYTNLRQQARALGIEERWPEVAKVYKDVNDMFGDIVKVTPSSKVVGDMALSMITSGLTKEDVLDPDKEVSFPESVVLFFKGMMGQPPGGFPAELQKKILKGEEPITVRPGQLLEPVDMEETRADVENQIQRKISDFELASYLMYPDVFIDYAEHRKTYGNVSVLPTLNFFYGMKREEELHVDIASGKTLIIRFLAKGKADDDGKREVFFELNGQSRIVKVPDNSKVPERAPREKANPSVIGEVGSPMPGLISAVCVSENQRIERGDVLVTIEAMKMQTNVVSDIPGVVERIVTSVGTQVDSKDLLVVIKQGDE</sequence>
<evidence type="ECO:0000256" key="11">
    <source>
        <dbReference type="PIRNR" id="PIRNR001594"/>
    </source>
</evidence>
<dbReference type="PANTHER" id="PTHR43778">
    <property type="entry name" value="PYRUVATE CARBOXYLASE"/>
    <property type="match status" value="1"/>
</dbReference>
<dbReference type="UniPathway" id="UPA00138"/>
<dbReference type="PROSITE" id="PS50968">
    <property type="entry name" value="BIOTINYL_LIPOYL"/>
    <property type="match status" value="1"/>
</dbReference>
<organism evidence="20 21">
    <name type="scientific">Desulfobacter postgatei</name>
    <dbReference type="NCBI Taxonomy" id="2293"/>
    <lineage>
        <taxon>Bacteria</taxon>
        <taxon>Pseudomonadati</taxon>
        <taxon>Thermodesulfobacteriota</taxon>
        <taxon>Desulfobacteria</taxon>
        <taxon>Desulfobacterales</taxon>
        <taxon>Desulfobacteraceae</taxon>
        <taxon>Desulfobacter</taxon>
    </lineage>
</organism>
<dbReference type="Proteomes" id="UP000231203">
    <property type="component" value="Unassembled WGS sequence"/>
</dbReference>
<dbReference type="InterPro" id="IPR016185">
    <property type="entry name" value="PreATP-grasp_dom_sf"/>
</dbReference>
<feature type="binding site" evidence="13">
    <location>
        <position position="207"/>
    </location>
    <ligand>
        <name>ATP</name>
        <dbReference type="ChEBI" id="CHEBI:30616"/>
    </ligand>
</feature>
<dbReference type="InterPro" id="IPR055268">
    <property type="entry name" value="PCB-like"/>
</dbReference>
<feature type="binding site" evidence="14">
    <location>
        <position position="748"/>
    </location>
    <ligand>
        <name>Mn(2+)</name>
        <dbReference type="ChEBI" id="CHEBI:29035"/>
    </ligand>
</feature>
<dbReference type="Pfam" id="PF00364">
    <property type="entry name" value="Biotin_lipoyl"/>
    <property type="match status" value="1"/>
</dbReference>
<dbReference type="PROSITE" id="PS00867">
    <property type="entry name" value="CPSASE_2"/>
    <property type="match status" value="1"/>
</dbReference>
<dbReference type="PROSITE" id="PS50991">
    <property type="entry name" value="PYR_CT"/>
    <property type="match status" value="1"/>
</dbReference>
<name>A0A2G6MSA0_9BACT</name>
<reference evidence="20 21" key="1">
    <citation type="submission" date="2017-10" db="EMBL/GenBank/DDBJ databases">
        <title>Novel microbial diversity and functional potential in the marine mammal oral microbiome.</title>
        <authorList>
            <person name="Dudek N.K."/>
            <person name="Sun C.L."/>
            <person name="Burstein D."/>
            <person name="Kantor R.S."/>
            <person name="Aliaga Goltsman D.S."/>
            <person name="Bik E.M."/>
            <person name="Thomas B.C."/>
            <person name="Banfield J.F."/>
            <person name="Relman D.A."/>
        </authorList>
    </citation>
    <scope>NUCLEOTIDE SEQUENCE [LARGE SCALE GENOMIC DNA]</scope>
    <source>
        <strain evidence="20">DOLJORAL78_47_202</strain>
    </source>
</reference>
<feature type="domain" description="Pyruvate carboxyltransferase" evidence="19">
    <location>
        <begin position="539"/>
        <end position="807"/>
    </location>
</feature>
<dbReference type="FunFam" id="3.20.20.70:FF:000033">
    <property type="entry name" value="Pyruvate carboxylase"/>
    <property type="match status" value="1"/>
</dbReference>
<evidence type="ECO:0000256" key="14">
    <source>
        <dbReference type="PIRSR" id="PIRSR001594-3"/>
    </source>
</evidence>
<dbReference type="InterPro" id="IPR000891">
    <property type="entry name" value="PYR_CT"/>
</dbReference>
<dbReference type="PROSITE" id="PS00866">
    <property type="entry name" value="CPSASE_1"/>
    <property type="match status" value="1"/>
</dbReference>
<dbReference type="Pfam" id="PF00289">
    <property type="entry name" value="Biotin_carb_N"/>
    <property type="match status" value="1"/>
</dbReference>
<dbReference type="EMBL" id="PDTI01000027">
    <property type="protein sequence ID" value="PIE62842.1"/>
    <property type="molecule type" value="Genomic_DNA"/>
</dbReference>
<dbReference type="SMART" id="SM00878">
    <property type="entry name" value="Biotin_carb_C"/>
    <property type="match status" value="1"/>
</dbReference>
<dbReference type="FunFam" id="3.30.1490.20:FF:000003">
    <property type="entry name" value="acetyl-CoA carboxylase isoform X1"/>
    <property type="match status" value="1"/>
</dbReference>
<dbReference type="InterPro" id="IPR001882">
    <property type="entry name" value="Biotin_BS"/>
</dbReference>
<accession>A0A2G6MSA0</accession>
<dbReference type="PROSITE" id="PS50979">
    <property type="entry name" value="BC"/>
    <property type="match status" value="1"/>
</dbReference>
<keyword evidence="4" id="KW-0312">Gluconeogenesis</keyword>
<evidence type="ECO:0000256" key="15">
    <source>
        <dbReference type="PIRSR" id="PIRSR001594-4"/>
    </source>
</evidence>
<dbReference type="Pfam" id="PF02436">
    <property type="entry name" value="PYC_OADA"/>
    <property type="match status" value="1"/>
</dbReference>
<evidence type="ECO:0000259" key="18">
    <source>
        <dbReference type="PROSITE" id="PS50979"/>
    </source>
</evidence>
<dbReference type="PROSITE" id="PS50975">
    <property type="entry name" value="ATP_GRASP"/>
    <property type="match status" value="1"/>
</dbReference>
<comment type="caution">
    <text evidence="20">The sequence shown here is derived from an EMBL/GenBank/DDBJ whole genome shotgun (WGS) entry which is preliminary data.</text>
</comment>
<evidence type="ECO:0000256" key="4">
    <source>
        <dbReference type="ARBA" id="ARBA00022432"/>
    </source>
</evidence>
<dbReference type="PIRSF" id="PIRSF001594">
    <property type="entry name" value="Pyruv_carbox"/>
    <property type="match status" value="1"/>
</dbReference>
<evidence type="ECO:0000256" key="9">
    <source>
        <dbReference type="ARBA" id="ARBA00023267"/>
    </source>
</evidence>
<dbReference type="SUPFAM" id="SSF56059">
    <property type="entry name" value="Glutathione synthetase ATP-binding domain-like"/>
    <property type="match status" value="1"/>
</dbReference>
<keyword evidence="5 11" id="KW-0436">Ligase</keyword>
<dbReference type="InterPro" id="IPR000089">
    <property type="entry name" value="Biotin_lipoyl"/>
</dbReference>
<dbReference type="Pfam" id="PF02786">
    <property type="entry name" value="CPSase_L_D2"/>
    <property type="match status" value="1"/>
</dbReference>
<feature type="binding site" evidence="13">
    <location>
        <position position="881"/>
    </location>
    <ligand>
        <name>substrate</name>
    </ligand>
</feature>
<dbReference type="NCBIfam" id="TIGR01235">
    <property type="entry name" value="pyruv_carbox"/>
    <property type="match status" value="1"/>
</dbReference>
<evidence type="ECO:0000256" key="6">
    <source>
        <dbReference type="ARBA" id="ARBA00022723"/>
    </source>
</evidence>
<dbReference type="InterPro" id="IPR011054">
    <property type="entry name" value="Rudment_hybrid_motif"/>
</dbReference>
<dbReference type="SUPFAM" id="SSF51569">
    <property type="entry name" value="Aldolase"/>
    <property type="match status" value="1"/>
</dbReference>
<evidence type="ECO:0000256" key="5">
    <source>
        <dbReference type="ARBA" id="ARBA00022598"/>
    </source>
</evidence>
<dbReference type="InterPro" id="IPR011761">
    <property type="entry name" value="ATP-grasp"/>
</dbReference>
<feature type="binding site" evidence="14">
    <location>
        <position position="746"/>
    </location>
    <ligand>
        <name>Mn(2+)</name>
        <dbReference type="ChEBI" id="CHEBI:29035"/>
    </ligand>
</feature>
<feature type="binding site" evidence="13">
    <location>
        <position position="123"/>
    </location>
    <ligand>
        <name>ATP</name>
        <dbReference type="ChEBI" id="CHEBI:30616"/>
    </ligand>
</feature>
<dbReference type="PANTHER" id="PTHR43778:SF2">
    <property type="entry name" value="PYRUVATE CARBOXYLASE, MITOCHONDRIAL"/>
    <property type="match status" value="1"/>
</dbReference>
<comment type="catalytic activity">
    <reaction evidence="11">
        <text>hydrogencarbonate + pyruvate + ATP = oxaloacetate + ADP + phosphate + H(+)</text>
        <dbReference type="Rhea" id="RHEA:20844"/>
        <dbReference type="ChEBI" id="CHEBI:15361"/>
        <dbReference type="ChEBI" id="CHEBI:15378"/>
        <dbReference type="ChEBI" id="CHEBI:16452"/>
        <dbReference type="ChEBI" id="CHEBI:17544"/>
        <dbReference type="ChEBI" id="CHEBI:30616"/>
        <dbReference type="ChEBI" id="CHEBI:43474"/>
        <dbReference type="ChEBI" id="CHEBI:456216"/>
        <dbReference type="EC" id="6.4.1.1"/>
    </reaction>
</comment>
<dbReference type="Pfam" id="PF00682">
    <property type="entry name" value="HMGL-like"/>
    <property type="match status" value="1"/>
</dbReference>
<keyword evidence="20" id="KW-0670">Pyruvate</keyword>
<dbReference type="GO" id="GO:0004736">
    <property type="term" value="F:pyruvate carboxylase activity"/>
    <property type="evidence" value="ECO:0007669"/>
    <property type="project" value="UniProtKB-EC"/>
</dbReference>
<dbReference type="GO" id="GO:0046872">
    <property type="term" value="F:metal ion binding"/>
    <property type="evidence" value="ECO:0007669"/>
    <property type="project" value="UniProtKB-KW"/>
</dbReference>
<dbReference type="Pfam" id="PF02785">
    <property type="entry name" value="Biotin_carb_C"/>
    <property type="match status" value="1"/>
</dbReference>
<comment type="cofactor">
    <cofactor evidence="1 11">
        <name>biotin</name>
        <dbReference type="ChEBI" id="CHEBI:57586"/>
    </cofactor>
</comment>
<dbReference type="InterPro" id="IPR011053">
    <property type="entry name" value="Single_hybrid_motif"/>
</dbReference>
<dbReference type="GO" id="GO:0005524">
    <property type="term" value="F:ATP binding"/>
    <property type="evidence" value="ECO:0007669"/>
    <property type="project" value="UniProtKB-UniRule"/>
</dbReference>
<dbReference type="SUPFAM" id="SSF52440">
    <property type="entry name" value="PreATP-grasp domain"/>
    <property type="match status" value="1"/>
</dbReference>
<dbReference type="Gene3D" id="3.20.20.70">
    <property type="entry name" value="Aldolase class I"/>
    <property type="match status" value="1"/>
</dbReference>
<evidence type="ECO:0000256" key="7">
    <source>
        <dbReference type="ARBA" id="ARBA00022741"/>
    </source>
</evidence>
<evidence type="ECO:0000256" key="12">
    <source>
        <dbReference type="PIRSR" id="PIRSR001594-1"/>
    </source>
</evidence>
<comment type="function">
    <text evidence="11">Catalyzes a 2-step reaction, involving the ATP-dependent carboxylation of the covalently attached biotin in the first step and the transfer of the carboxyl group to pyruvate in the second.</text>
</comment>
<keyword evidence="7 11" id="KW-0547">Nucleotide-binding</keyword>
<evidence type="ECO:0000313" key="20">
    <source>
        <dbReference type="EMBL" id="PIE62842.1"/>
    </source>
</evidence>
<dbReference type="InterPro" id="IPR005482">
    <property type="entry name" value="Biotin_COase_C"/>
</dbReference>
<feature type="active site" evidence="12">
    <location>
        <position position="300"/>
    </location>
</feature>
<dbReference type="CDD" id="cd06850">
    <property type="entry name" value="biotinyl_domain"/>
    <property type="match status" value="1"/>
</dbReference>
<evidence type="ECO:0000256" key="1">
    <source>
        <dbReference type="ARBA" id="ARBA00001953"/>
    </source>
</evidence>
<evidence type="ECO:0000256" key="10">
    <source>
        <dbReference type="ARBA" id="ARBA00023268"/>
    </source>
</evidence>
<keyword evidence="6 14" id="KW-0479">Metal-binding</keyword>
<dbReference type="InterPro" id="IPR005481">
    <property type="entry name" value="BC-like_N"/>
</dbReference>
<dbReference type="NCBIfam" id="NF009554">
    <property type="entry name" value="PRK12999.1"/>
    <property type="match status" value="1"/>
</dbReference>
<dbReference type="SUPFAM" id="SSF89000">
    <property type="entry name" value="post-HMGL domain-like"/>
    <property type="match status" value="1"/>
</dbReference>
<feature type="modified residue" description="N6-carboxylysine" evidence="15">
    <location>
        <position position="717"/>
    </location>
</feature>
<dbReference type="EC" id="6.4.1.1" evidence="3 11"/>
<dbReference type="InterPro" id="IPR011764">
    <property type="entry name" value="Biotin_carboxylation_dom"/>
</dbReference>
<keyword evidence="9 11" id="KW-0092">Biotin</keyword>
<proteinExistence type="predicted"/>
<feature type="modified residue" description="N6-biotinyllysine" evidence="15">
    <location>
        <position position="1117"/>
    </location>
</feature>
<dbReference type="Gene3D" id="3.30.470.20">
    <property type="entry name" value="ATP-grasp fold, B domain"/>
    <property type="match status" value="1"/>
</dbReference>
<dbReference type="InterPro" id="IPR005479">
    <property type="entry name" value="CPAse_ATP-bd"/>
</dbReference>
<keyword evidence="10" id="KW-0511">Multifunctional enzyme</keyword>
<feature type="domain" description="Lipoyl-binding" evidence="16">
    <location>
        <begin position="1082"/>
        <end position="1151"/>
    </location>
</feature>
<evidence type="ECO:0000256" key="2">
    <source>
        <dbReference type="ARBA" id="ARBA00004742"/>
    </source>
</evidence>
<evidence type="ECO:0000259" key="19">
    <source>
        <dbReference type="PROSITE" id="PS50991"/>
    </source>
</evidence>
<dbReference type="CDD" id="cd07937">
    <property type="entry name" value="DRE_TIM_PC_TC_5S"/>
    <property type="match status" value="1"/>
</dbReference>
<dbReference type="FunFam" id="3.40.50.20:FF:000010">
    <property type="entry name" value="Propionyl-CoA carboxylase subunit alpha"/>
    <property type="match status" value="1"/>
</dbReference>
<feature type="binding site" description="via carbamate group" evidence="14">
    <location>
        <position position="717"/>
    </location>
    <ligand>
        <name>Mn(2+)</name>
        <dbReference type="ChEBI" id="CHEBI:29035"/>
    </ligand>
</feature>
<evidence type="ECO:0000259" key="17">
    <source>
        <dbReference type="PROSITE" id="PS50975"/>
    </source>
</evidence>
<gene>
    <name evidence="20" type="ORF">CSA25_03110</name>
</gene>
<dbReference type="NCBIfam" id="NF006761">
    <property type="entry name" value="PRK09282.1"/>
    <property type="match status" value="1"/>
</dbReference>
<dbReference type="PROSITE" id="PS00188">
    <property type="entry name" value="BIOTIN"/>
    <property type="match status" value="1"/>
</dbReference>
<evidence type="ECO:0000259" key="16">
    <source>
        <dbReference type="PROSITE" id="PS50968"/>
    </source>
</evidence>
<protein>
    <recommendedName>
        <fullName evidence="3 11">Pyruvate carboxylase</fullName>
        <ecNumber evidence="3 11">6.4.1.1</ecNumber>
    </recommendedName>
</protein>
<dbReference type="InterPro" id="IPR003379">
    <property type="entry name" value="Carboxylase_cons_dom"/>
</dbReference>
<comment type="pathway">
    <text evidence="2">Carbohydrate biosynthesis; gluconeogenesis.</text>
</comment>
<evidence type="ECO:0000313" key="21">
    <source>
        <dbReference type="Proteomes" id="UP000231203"/>
    </source>
</evidence>